<evidence type="ECO:0000256" key="2">
    <source>
        <dbReference type="ARBA" id="ARBA00023125"/>
    </source>
</evidence>
<dbReference type="PANTHER" id="PTHR46796">
    <property type="entry name" value="HTH-TYPE TRANSCRIPTIONAL ACTIVATOR RHAS-RELATED"/>
    <property type="match status" value="1"/>
</dbReference>
<protein>
    <submittedName>
        <fullName evidence="5">AraC family transcriptional regulator</fullName>
    </submittedName>
</protein>
<dbReference type="SMART" id="SM00342">
    <property type="entry name" value="HTH_ARAC"/>
    <property type="match status" value="1"/>
</dbReference>
<evidence type="ECO:0000313" key="5">
    <source>
        <dbReference type="EMBL" id="MFC7451104.1"/>
    </source>
</evidence>
<keyword evidence="1" id="KW-0805">Transcription regulation</keyword>
<reference evidence="6" key="1">
    <citation type="journal article" date="2019" name="Int. J. Syst. Evol. Microbiol.">
        <title>The Global Catalogue of Microorganisms (GCM) 10K type strain sequencing project: providing services to taxonomists for standard genome sequencing and annotation.</title>
        <authorList>
            <consortium name="The Broad Institute Genomics Platform"/>
            <consortium name="The Broad Institute Genome Sequencing Center for Infectious Disease"/>
            <person name="Wu L."/>
            <person name="Ma J."/>
        </authorList>
    </citation>
    <scope>NUCLEOTIDE SEQUENCE [LARGE SCALE GENOMIC DNA]</scope>
    <source>
        <strain evidence="6">ICMP 19430</strain>
    </source>
</reference>
<feature type="domain" description="HTH araC/xylS-type" evidence="4">
    <location>
        <begin position="212"/>
        <end position="312"/>
    </location>
</feature>
<dbReference type="InterPro" id="IPR035418">
    <property type="entry name" value="AraC-bd_2"/>
</dbReference>
<evidence type="ECO:0000259" key="4">
    <source>
        <dbReference type="PROSITE" id="PS01124"/>
    </source>
</evidence>
<dbReference type="PRINTS" id="PR00032">
    <property type="entry name" value="HTHARAC"/>
</dbReference>
<dbReference type="InterPro" id="IPR050204">
    <property type="entry name" value="AraC_XylS_family_regulators"/>
</dbReference>
<evidence type="ECO:0000313" key="6">
    <source>
        <dbReference type="Proteomes" id="UP001596484"/>
    </source>
</evidence>
<dbReference type="Gene3D" id="1.10.10.60">
    <property type="entry name" value="Homeodomain-like"/>
    <property type="match status" value="1"/>
</dbReference>
<keyword evidence="6" id="KW-1185">Reference proteome</keyword>
<sequence length="313" mass="34083">MSTPSQVIRPEDWDEASHAVSDAYFPHTLTPLSQDSAADMRVQGACLGPVRITRITWGADVSVQSDHPGAYGVNIPLSGRLESVTGRNEVVSTSGLATICPPDTSTRITRWSRTCEIIGVRIDRDHLQREMGRILARPGHRLPPQVDLTTPAGASWLRFVESLSDQLADARALLHNDLVARQLSGAVTTAFVLAAVPDDPADVRVARPRIVKRVLDELHGDPARAWTAGDMAEVAGVSVRRLQEGFRQYVGASPSEVLLGIRLERVHDALLAATPHDTVTDIALRWGFTHTGRFAAAYRRRYGVAPSESLRGT</sequence>
<dbReference type="PROSITE" id="PS01124">
    <property type="entry name" value="HTH_ARAC_FAMILY_2"/>
    <property type="match status" value="1"/>
</dbReference>
<dbReference type="PANTHER" id="PTHR46796:SF12">
    <property type="entry name" value="HTH-TYPE DNA-BINDING TRANSCRIPTIONAL ACTIVATOR EUTR"/>
    <property type="match status" value="1"/>
</dbReference>
<dbReference type="SUPFAM" id="SSF46689">
    <property type="entry name" value="Homeodomain-like"/>
    <property type="match status" value="2"/>
</dbReference>
<organism evidence="5 6">
    <name type="scientific">Rhodococcus daqingensis</name>
    <dbReference type="NCBI Taxonomy" id="2479363"/>
    <lineage>
        <taxon>Bacteria</taxon>
        <taxon>Bacillati</taxon>
        <taxon>Actinomycetota</taxon>
        <taxon>Actinomycetes</taxon>
        <taxon>Mycobacteriales</taxon>
        <taxon>Nocardiaceae</taxon>
        <taxon>Rhodococcus</taxon>
    </lineage>
</organism>
<gene>
    <name evidence="5" type="ORF">ACFQS9_24735</name>
</gene>
<dbReference type="EMBL" id="JBHTCS010000030">
    <property type="protein sequence ID" value="MFC7451104.1"/>
    <property type="molecule type" value="Genomic_DNA"/>
</dbReference>
<dbReference type="Proteomes" id="UP001596484">
    <property type="component" value="Unassembled WGS sequence"/>
</dbReference>
<dbReference type="InterPro" id="IPR018060">
    <property type="entry name" value="HTH_AraC"/>
</dbReference>
<dbReference type="RefSeq" id="WP_378409197.1">
    <property type="nucleotide sequence ID" value="NZ_JBHTCS010000030.1"/>
</dbReference>
<proteinExistence type="predicted"/>
<dbReference type="InterPro" id="IPR018062">
    <property type="entry name" value="HTH_AraC-typ_CS"/>
</dbReference>
<dbReference type="Pfam" id="PF14525">
    <property type="entry name" value="AraC_binding_2"/>
    <property type="match status" value="1"/>
</dbReference>
<dbReference type="InterPro" id="IPR020449">
    <property type="entry name" value="Tscrpt_reg_AraC-type_HTH"/>
</dbReference>
<dbReference type="InterPro" id="IPR009057">
    <property type="entry name" value="Homeodomain-like_sf"/>
</dbReference>
<dbReference type="Pfam" id="PF12833">
    <property type="entry name" value="HTH_18"/>
    <property type="match status" value="1"/>
</dbReference>
<keyword evidence="2" id="KW-0238">DNA-binding</keyword>
<comment type="caution">
    <text evidence="5">The sequence shown here is derived from an EMBL/GenBank/DDBJ whole genome shotgun (WGS) entry which is preliminary data.</text>
</comment>
<evidence type="ECO:0000256" key="3">
    <source>
        <dbReference type="ARBA" id="ARBA00023163"/>
    </source>
</evidence>
<name>A0ABW2S4Z4_9NOCA</name>
<dbReference type="PROSITE" id="PS00041">
    <property type="entry name" value="HTH_ARAC_FAMILY_1"/>
    <property type="match status" value="1"/>
</dbReference>
<evidence type="ECO:0000256" key="1">
    <source>
        <dbReference type="ARBA" id="ARBA00023015"/>
    </source>
</evidence>
<keyword evidence="3" id="KW-0804">Transcription</keyword>
<accession>A0ABW2S4Z4</accession>